<protein>
    <submittedName>
        <fullName evidence="1">Uncharacterized protein</fullName>
    </submittedName>
</protein>
<reference evidence="1 2" key="1">
    <citation type="submission" date="2015-01" db="EMBL/GenBank/DDBJ databases">
        <title>Draft genome sequence of Rickettsia monacensis strain IrR/Munich.</title>
        <authorList>
            <person name="Felsheim R.F."/>
            <person name="Johnson S.L."/>
            <person name="Kurtti T.J."/>
            <person name="Munderloh U.G."/>
        </authorList>
    </citation>
    <scope>NUCLEOTIDE SEQUENCE [LARGE SCALE GENOMIC DNA]</scope>
    <source>
        <strain evidence="1 2">IrR/Munich</strain>
    </source>
</reference>
<dbReference type="Proteomes" id="UP000018149">
    <property type="component" value="Chromosome I"/>
</dbReference>
<dbReference type="KEGG" id="rmc:RMONA_05690"/>
<dbReference type="AlphaFoldDB" id="A0A0B7J0C1"/>
<dbReference type="EMBL" id="LN794217">
    <property type="protein sequence ID" value="CEO17511.1"/>
    <property type="molecule type" value="Genomic_DNA"/>
</dbReference>
<proteinExistence type="predicted"/>
<keyword evidence="2" id="KW-1185">Reference proteome</keyword>
<organism evidence="1 2">
    <name type="scientific">Rickettsia monacensis</name>
    <dbReference type="NCBI Taxonomy" id="109232"/>
    <lineage>
        <taxon>Bacteria</taxon>
        <taxon>Pseudomonadati</taxon>
        <taxon>Pseudomonadota</taxon>
        <taxon>Alphaproteobacteria</taxon>
        <taxon>Rickettsiales</taxon>
        <taxon>Rickettsiaceae</taxon>
        <taxon>Rickettsieae</taxon>
        <taxon>Rickettsia</taxon>
        <taxon>spotted fever group</taxon>
    </lineage>
</organism>
<accession>A0A0B7J0C1</accession>
<evidence type="ECO:0000313" key="1">
    <source>
        <dbReference type="EMBL" id="CEO17511.1"/>
    </source>
</evidence>
<name>A0A0B7J0C1_9RICK</name>
<sequence length="61" mass="7185">MQELHTGIQQFRSELYHLFPKRLDAIMNLLDALTSHGHRCRSIIQLSDVNCFDRQYSIARP</sequence>
<gene>
    <name evidence="1" type="ORF">RMONA_05690</name>
</gene>
<evidence type="ECO:0000313" key="2">
    <source>
        <dbReference type="Proteomes" id="UP000018149"/>
    </source>
</evidence>
<dbReference type="HOGENOM" id="CLU_2919837_0_0_5"/>